<accession>A0A1D7YN16</accession>
<organism evidence="2 3">
    <name type="scientific">Streptomyces fodineus</name>
    <dbReference type="NCBI Taxonomy" id="1904616"/>
    <lineage>
        <taxon>Bacteria</taxon>
        <taxon>Bacillati</taxon>
        <taxon>Actinomycetota</taxon>
        <taxon>Actinomycetes</taxon>
        <taxon>Kitasatosporales</taxon>
        <taxon>Streptomycetaceae</taxon>
        <taxon>Streptomyces</taxon>
    </lineage>
</organism>
<dbReference type="PANTHER" id="PTHR42886">
    <property type="entry name" value="RE40534P-RELATED"/>
    <property type="match status" value="1"/>
</dbReference>
<name>A0A1D7YN16_9ACTN</name>
<dbReference type="Pfam" id="PF00561">
    <property type="entry name" value="Abhydrolase_1"/>
    <property type="match status" value="1"/>
</dbReference>
<evidence type="ECO:0000259" key="1">
    <source>
        <dbReference type="Pfam" id="PF00561"/>
    </source>
</evidence>
<dbReference type="KEGG" id="spun:BFF78_09095"/>
<evidence type="ECO:0000313" key="3">
    <source>
        <dbReference type="Proteomes" id="UP000094960"/>
    </source>
</evidence>
<keyword evidence="3" id="KW-1185">Reference proteome</keyword>
<dbReference type="Proteomes" id="UP000094960">
    <property type="component" value="Chromosome"/>
</dbReference>
<sequence length="369" mass="39836">MLHGRSTPAAVGFDLMVDAAFGDGGPPDRYSWARALAGAGYDVFIMDLQGNGQTPRPAVMDVPCNANPAQQFAVLVPHPLTETCTPPYPHSLGTSETEWGELHTVVQYIRALSDRDKPIDVIGWSAAAFVVGPYTLQHPENVNSLLLLAPIFPPKGRWSGRADAPFAPPAEAVPPPVSKPAVTFGFPMHVGSKSGFATSWDNEQGSPQQREPGMVDEVWQSIIALDPVAVKWGPSLPGGGAPGGALRYRNTYWWGWNNQTVPYKDETGTPVLGGRVPVLILYGARDTQANNSAALPPVAHFSVPDLYQAIAGSQKLMFCFADAGHSMVWERPAKFLQHMSKQWLKDGKVEGLTAGSYFRDPDGELTPLQ</sequence>
<evidence type="ECO:0000313" key="2">
    <source>
        <dbReference type="EMBL" id="AOR36978.1"/>
    </source>
</evidence>
<dbReference type="EMBL" id="CP017248">
    <property type="protein sequence ID" value="AOR36978.1"/>
    <property type="molecule type" value="Genomic_DNA"/>
</dbReference>
<dbReference type="InterPro" id="IPR000073">
    <property type="entry name" value="AB_hydrolase_1"/>
</dbReference>
<gene>
    <name evidence="2" type="ORF">BFF78_09095</name>
</gene>
<dbReference type="SUPFAM" id="SSF53474">
    <property type="entry name" value="alpha/beta-Hydrolases"/>
    <property type="match status" value="1"/>
</dbReference>
<proteinExistence type="predicted"/>
<dbReference type="InterPro" id="IPR029058">
    <property type="entry name" value="AB_hydrolase_fold"/>
</dbReference>
<protein>
    <recommendedName>
        <fullName evidence="1">AB hydrolase-1 domain-containing protein</fullName>
    </recommendedName>
</protein>
<dbReference type="GO" id="GO:0003824">
    <property type="term" value="F:catalytic activity"/>
    <property type="evidence" value="ECO:0007669"/>
    <property type="project" value="UniProtKB-ARBA"/>
</dbReference>
<dbReference type="AlphaFoldDB" id="A0A1D7YN16"/>
<reference evidence="3" key="1">
    <citation type="submission" date="2016-09" db="EMBL/GenBank/DDBJ databases">
        <title>Streptomyces puniciscabiei strain:TW1S1 Genome sequencing and assembly.</title>
        <authorList>
            <person name="Kim M.-K."/>
            <person name="Kim S.B."/>
        </authorList>
    </citation>
    <scope>NUCLEOTIDE SEQUENCE [LARGE SCALE GENOMIC DNA]</scope>
    <source>
        <strain evidence="3">TW1S1</strain>
    </source>
</reference>
<dbReference type="Gene3D" id="3.40.50.1820">
    <property type="entry name" value="alpha/beta hydrolase"/>
    <property type="match status" value="1"/>
</dbReference>
<dbReference type="PANTHER" id="PTHR42886:SF29">
    <property type="entry name" value="PUMMELIG, ISOFORM A"/>
    <property type="match status" value="1"/>
</dbReference>
<feature type="domain" description="AB hydrolase-1" evidence="1">
    <location>
        <begin position="30"/>
        <end position="332"/>
    </location>
</feature>